<evidence type="ECO:0000256" key="3">
    <source>
        <dbReference type="ARBA" id="ARBA00023274"/>
    </source>
</evidence>
<evidence type="ECO:0000256" key="1">
    <source>
        <dbReference type="ARBA" id="ARBA00006471"/>
    </source>
</evidence>
<dbReference type="GO" id="GO:0005840">
    <property type="term" value="C:ribosome"/>
    <property type="evidence" value="ECO:0007669"/>
    <property type="project" value="UniProtKB-KW"/>
</dbReference>
<organism evidence="4 5">
    <name type="scientific">Hirsutella rhossiliensis</name>
    <dbReference type="NCBI Taxonomy" id="111463"/>
    <lineage>
        <taxon>Eukaryota</taxon>
        <taxon>Fungi</taxon>
        <taxon>Dikarya</taxon>
        <taxon>Ascomycota</taxon>
        <taxon>Pezizomycotina</taxon>
        <taxon>Sordariomycetes</taxon>
        <taxon>Hypocreomycetidae</taxon>
        <taxon>Hypocreales</taxon>
        <taxon>Ophiocordycipitaceae</taxon>
        <taxon>Hirsutella</taxon>
    </lineage>
</organism>
<dbReference type="Gene3D" id="3.30.1370.30">
    <property type="match status" value="1"/>
</dbReference>
<dbReference type="SUPFAM" id="SSF56047">
    <property type="entry name" value="Ribosomal protein S8"/>
    <property type="match status" value="1"/>
</dbReference>
<comment type="similarity">
    <text evidence="1">Belongs to the universal ribosomal protein uS8 family.</text>
</comment>
<dbReference type="OrthoDB" id="409928at2759"/>
<reference evidence="4" key="1">
    <citation type="submission" date="2021-09" db="EMBL/GenBank/DDBJ databases">
        <title>A high-quality genome of the endoparasitic fungus Hirsutella rhossiliensis with a comparison of Hirsutella genomes reveals transposable elements contributing to genome size variation.</title>
        <authorList>
            <person name="Lin R."/>
            <person name="Jiao Y."/>
            <person name="Sun X."/>
            <person name="Ling J."/>
            <person name="Xie B."/>
            <person name="Cheng X."/>
        </authorList>
    </citation>
    <scope>NUCLEOTIDE SEQUENCE</scope>
    <source>
        <strain evidence="4">HR02</strain>
    </source>
</reference>
<keyword evidence="2 4" id="KW-0689">Ribosomal protein</keyword>
<dbReference type="AlphaFoldDB" id="A0A9P8MMA9"/>
<dbReference type="GeneID" id="68360153"/>
<evidence type="ECO:0000256" key="2">
    <source>
        <dbReference type="ARBA" id="ARBA00022980"/>
    </source>
</evidence>
<keyword evidence="5" id="KW-1185">Reference proteome</keyword>
<evidence type="ECO:0000313" key="4">
    <source>
        <dbReference type="EMBL" id="KAH0957932.1"/>
    </source>
</evidence>
<dbReference type="RefSeq" id="XP_044715446.1">
    <property type="nucleotide sequence ID" value="XM_044869495.1"/>
</dbReference>
<dbReference type="Pfam" id="PF00410">
    <property type="entry name" value="Ribosomal_S8"/>
    <property type="match status" value="1"/>
</dbReference>
<dbReference type="Gene3D" id="3.30.1490.10">
    <property type="match status" value="1"/>
</dbReference>
<dbReference type="GO" id="GO:0003735">
    <property type="term" value="F:structural constituent of ribosome"/>
    <property type="evidence" value="ECO:0007669"/>
    <property type="project" value="InterPro"/>
</dbReference>
<gene>
    <name evidence="4" type="ORF">HRG_11025</name>
</gene>
<dbReference type="GO" id="GO:1990904">
    <property type="term" value="C:ribonucleoprotein complex"/>
    <property type="evidence" value="ECO:0007669"/>
    <property type="project" value="UniProtKB-KW"/>
</dbReference>
<sequence>MPSILNVANMCSHLQNVSKARLGITSVKNTKYNLRLALAMHRSGFFSAVYRGGKSPPTMEQMVSEPPEVLTTANVAQSRLWLCMKYWDGRPVLSKATTVSTPSRIMTATIKELDKLARGRQTKVSGGVVRGLNMGECMFLGTSNGVLEVREALDRKVGGILICRVL</sequence>
<evidence type="ECO:0000313" key="5">
    <source>
        <dbReference type="Proteomes" id="UP000824596"/>
    </source>
</evidence>
<dbReference type="GO" id="GO:0006412">
    <property type="term" value="P:translation"/>
    <property type="evidence" value="ECO:0007669"/>
    <property type="project" value="InterPro"/>
</dbReference>
<protein>
    <submittedName>
        <fullName evidence="4">Ribosomal protein s8 domain-containing protein</fullName>
    </submittedName>
</protein>
<proteinExistence type="inferred from homology"/>
<name>A0A9P8MMA9_9HYPO</name>
<dbReference type="FunFam" id="3.30.1370.30:FF:000006">
    <property type="entry name" value="40S ribosomal protein S8"/>
    <property type="match status" value="1"/>
</dbReference>
<dbReference type="InterPro" id="IPR000630">
    <property type="entry name" value="Ribosomal_uS8"/>
</dbReference>
<dbReference type="EMBL" id="JAIZPD010000018">
    <property type="protein sequence ID" value="KAH0957932.1"/>
    <property type="molecule type" value="Genomic_DNA"/>
</dbReference>
<dbReference type="InterPro" id="IPR035987">
    <property type="entry name" value="Ribosomal_uS8_sf"/>
</dbReference>
<comment type="caution">
    <text evidence="4">The sequence shown here is derived from an EMBL/GenBank/DDBJ whole genome shotgun (WGS) entry which is preliminary data.</text>
</comment>
<accession>A0A9P8MMA9</accession>
<dbReference type="Proteomes" id="UP000824596">
    <property type="component" value="Unassembled WGS sequence"/>
</dbReference>
<keyword evidence="3" id="KW-0687">Ribonucleoprotein</keyword>